<evidence type="ECO:0000313" key="4">
    <source>
        <dbReference type="Proteomes" id="UP000623269"/>
    </source>
</evidence>
<feature type="coiled-coil region" evidence="1">
    <location>
        <begin position="269"/>
        <end position="296"/>
    </location>
</feature>
<gene>
    <name evidence="3" type="ORF">I5677_08940</name>
</gene>
<dbReference type="EMBL" id="JAEAGR010000008">
    <property type="protein sequence ID" value="MBH1941015.1"/>
    <property type="molecule type" value="Genomic_DNA"/>
</dbReference>
<feature type="transmembrane region" description="Helical" evidence="2">
    <location>
        <begin position="6"/>
        <end position="22"/>
    </location>
</feature>
<comment type="caution">
    <text evidence="3">The sequence shown here is derived from an EMBL/GenBank/DDBJ whole genome shotgun (WGS) entry which is preliminary data.</text>
</comment>
<reference evidence="3" key="1">
    <citation type="submission" date="2020-12" db="EMBL/GenBank/DDBJ databases">
        <title>M. sibirica DSM 26468T genome.</title>
        <authorList>
            <person name="Thieme N."/>
            <person name="Rettenmaier R."/>
            <person name="Zverlov V."/>
            <person name="Liebl W."/>
        </authorList>
    </citation>
    <scope>NUCLEOTIDE SEQUENCE</scope>
    <source>
        <strain evidence="3">DSM 26468</strain>
    </source>
</reference>
<evidence type="ECO:0008006" key="5">
    <source>
        <dbReference type="Google" id="ProtNLM"/>
    </source>
</evidence>
<dbReference type="PANTHER" id="PTHR35007:SF2">
    <property type="entry name" value="PILUS ASSEMBLE PROTEIN"/>
    <property type="match status" value="1"/>
</dbReference>
<proteinExistence type="predicted"/>
<organism evidence="3 4">
    <name type="scientific">Mobilitalea sibirica</name>
    <dbReference type="NCBI Taxonomy" id="1462919"/>
    <lineage>
        <taxon>Bacteria</taxon>
        <taxon>Bacillati</taxon>
        <taxon>Bacillota</taxon>
        <taxon>Clostridia</taxon>
        <taxon>Lachnospirales</taxon>
        <taxon>Lachnospiraceae</taxon>
        <taxon>Mobilitalea</taxon>
    </lineage>
</organism>
<keyword evidence="2" id="KW-0812">Transmembrane</keyword>
<keyword evidence="4" id="KW-1185">Reference proteome</keyword>
<evidence type="ECO:0000256" key="2">
    <source>
        <dbReference type="SAM" id="Phobius"/>
    </source>
</evidence>
<accession>A0A8J7H9D5</accession>
<evidence type="ECO:0000313" key="3">
    <source>
        <dbReference type="EMBL" id="MBH1941015.1"/>
    </source>
</evidence>
<sequence>MIYINLLLIFIYITVYLLTVKKKPKWYQNIDKNEHKLYFLYPITDFILSRPGINRLIYKNSRVKDAIRALNISVKMKSEQTLYWNQKLAQVIFVVFLFNLISLMGGLMNAGGVGQLEGNRFVKRPDYWEGSREVNLEVKLKPSETFKSEDTKGLEFTKDITLSLEERKHTEAEIHKVFDQSFQYLRGAVLGENSSIEYVTTHLNFIDIIPGTQILVEWFPEDIKLIHKDGSIQNKEIEREIYTSILVKLSYEEAIKEYQIDVVVIPKTFTRKEKLINRLEDKLKETSEETSTKEKIPLPETLDGFTLSWKERRRSYGMTLFITGFIAAVFTWFLSDKELEDRMKKRKEQMLIDYPEIINKFTLLMNAGMTVKQAWTKITEDYDKKTCNKKRNVRYAYEEMIQTVHELNLGVPESTAYESFGRRTGVLSYQKFSSLVSQNLKKGNKGLNVLLQKEALEAFEERKEIAKRLGEKAGTKLLLPMMLMLLIVLIIIMIPAFVSFG</sequence>
<evidence type="ECO:0000256" key="1">
    <source>
        <dbReference type="SAM" id="Coils"/>
    </source>
</evidence>
<dbReference type="PANTHER" id="PTHR35007">
    <property type="entry name" value="INTEGRAL MEMBRANE PROTEIN-RELATED"/>
    <property type="match status" value="1"/>
</dbReference>
<feature type="transmembrane region" description="Helical" evidence="2">
    <location>
        <begin position="477"/>
        <end position="498"/>
    </location>
</feature>
<feature type="transmembrane region" description="Helical" evidence="2">
    <location>
        <begin position="316"/>
        <end position="335"/>
    </location>
</feature>
<dbReference type="RefSeq" id="WP_197661242.1">
    <property type="nucleotide sequence ID" value="NZ_JAEAGR010000008.1"/>
</dbReference>
<dbReference type="Proteomes" id="UP000623269">
    <property type="component" value="Unassembled WGS sequence"/>
</dbReference>
<feature type="transmembrane region" description="Helical" evidence="2">
    <location>
        <begin position="88"/>
        <end position="108"/>
    </location>
</feature>
<name>A0A8J7H9D5_9FIRM</name>
<protein>
    <recommendedName>
        <fullName evidence="5">Type II secretion system protein GspF domain-containing protein</fullName>
    </recommendedName>
</protein>
<keyword evidence="1" id="KW-0175">Coiled coil</keyword>
<keyword evidence="2" id="KW-1133">Transmembrane helix</keyword>
<dbReference type="AlphaFoldDB" id="A0A8J7H9D5"/>
<keyword evidence="2" id="KW-0472">Membrane</keyword>